<evidence type="ECO:0000256" key="2">
    <source>
        <dbReference type="ARBA" id="ARBA00022556"/>
    </source>
</evidence>
<sequence length="256" mass="28159">MIHPYTHIKDGAKLAQNVKVDPYTTIYDNVEIGGGTWIGSNVTIMPGVRIGTNCRIFPGVVIAALEGEEEVYSDKICVEIGDNTIIREYVTIDRPLKDPIKTTIGKNCMINAYSCVGSGSTIGNNCVIINCTQIKEFARIDDWGWVAGMCYVNEDVHIGKHAFIAGGSTVDKDVPPFVKAAHTPLGYAGINSTGLKRRGYALTSINHILDIYRSIFNAGLTLEEALLKIEEELMMSEEKDEILTFIRSSRKGIITR</sequence>
<dbReference type="GO" id="GO:0016020">
    <property type="term" value="C:membrane"/>
    <property type="evidence" value="ECO:0007669"/>
    <property type="project" value="GOC"/>
</dbReference>
<evidence type="ECO:0000256" key="1">
    <source>
        <dbReference type="ARBA" id="ARBA00022516"/>
    </source>
</evidence>
<protein>
    <submittedName>
        <fullName evidence="7">Acyl-[acyl-carrier-protein]--UDP-N-acetylglucosamine O-acyltransferase</fullName>
    </submittedName>
</protein>
<keyword evidence="2" id="KW-0441">Lipid A biosynthesis</keyword>
<dbReference type="InterPro" id="IPR001451">
    <property type="entry name" value="Hexapep"/>
</dbReference>
<dbReference type="AlphaFoldDB" id="A0A1V9FHB2"/>
<dbReference type="Proteomes" id="UP000192796">
    <property type="component" value="Unassembled WGS sequence"/>
</dbReference>
<evidence type="ECO:0000313" key="8">
    <source>
        <dbReference type="Proteomes" id="UP000192796"/>
    </source>
</evidence>
<organism evidence="7 8">
    <name type="scientific">Niastella vici</name>
    <dbReference type="NCBI Taxonomy" id="1703345"/>
    <lineage>
        <taxon>Bacteria</taxon>
        <taxon>Pseudomonadati</taxon>
        <taxon>Bacteroidota</taxon>
        <taxon>Chitinophagia</taxon>
        <taxon>Chitinophagales</taxon>
        <taxon>Chitinophagaceae</taxon>
        <taxon>Niastella</taxon>
    </lineage>
</organism>
<keyword evidence="3 7" id="KW-0808">Transferase</keyword>
<proteinExistence type="predicted"/>
<feature type="domain" description="UDP N-acetylglucosamine O-acyltransferase C-terminal" evidence="6">
    <location>
        <begin position="173"/>
        <end position="254"/>
    </location>
</feature>
<keyword evidence="5 7" id="KW-0012">Acyltransferase</keyword>
<dbReference type="Pfam" id="PF13720">
    <property type="entry name" value="Acetyltransf_11"/>
    <property type="match status" value="1"/>
</dbReference>
<dbReference type="STRING" id="1703345.A3860_09080"/>
<dbReference type="Gene3D" id="1.20.1180.10">
    <property type="entry name" value="Udp N-acetylglucosamine O-acyltransferase, C-terminal domain"/>
    <property type="match status" value="1"/>
</dbReference>
<keyword evidence="4" id="KW-0443">Lipid metabolism</keyword>
<dbReference type="InterPro" id="IPR011004">
    <property type="entry name" value="Trimer_LpxA-like_sf"/>
</dbReference>
<keyword evidence="8" id="KW-1185">Reference proteome</keyword>
<dbReference type="PANTHER" id="PTHR43480">
    <property type="entry name" value="ACYL-[ACYL-CARRIER-PROTEIN]--UDP-N-ACETYLGLUCOSAMINE O-ACYLTRANSFERASE"/>
    <property type="match status" value="1"/>
</dbReference>
<evidence type="ECO:0000256" key="3">
    <source>
        <dbReference type="ARBA" id="ARBA00022679"/>
    </source>
</evidence>
<evidence type="ECO:0000256" key="4">
    <source>
        <dbReference type="ARBA" id="ARBA00023098"/>
    </source>
</evidence>
<dbReference type="OrthoDB" id="9807278at2"/>
<dbReference type="GO" id="GO:0008780">
    <property type="term" value="F:acyl-[acyl-carrier-protein]-UDP-N-acetylglucosamine O-acyltransferase activity"/>
    <property type="evidence" value="ECO:0007669"/>
    <property type="project" value="InterPro"/>
</dbReference>
<dbReference type="Pfam" id="PF00132">
    <property type="entry name" value="Hexapep"/>
    <property type="match status" value="2"/>
</dbReference>
<accession>A0A1V9FHB2</accession>
<evidence type="ECO:0000259" key="6">
    <source>
        <dbReference type="Pfam" id="PF13720"/>
    </source>
</evidence>
<dbReference type="InterPro" id="IPR037157">
    <property type="entry name" value="Acetyltransf_C_sf"/>
</dbReference>
<reference evidence="7 8" key="1">
    <citation type="submission" date="2016-03" db="EMBL/GenBank/DDBJ databases">
        <title>Niastella vici sp. nov., isolated from farmland soil.</title>
        <authorList>
            <person name="Chen L."/>
            <person name="Wang D."/>
            <person name="Yang S."/>
            <person name="Wang G."/>
        </authorList>
    </citation>
    <scope>NUCLEOTIDE SEQUENCE [LARGE SCALE GENOMIC DNA]</scope>
    <source>
        <strain evidence="7 8">DJ57</strain>
    </source>
</reference>
<dbReference type="InterPro" id="IPR010137">
    <property type="entry name" value="Lipid_A_LpxA"/>
</dbReference>
<dbReference type="SUPFAM" id="SSF51161">
    <property type="entry name" value="Trimeric LpxA-like enzymes"/>
    <property type="match status" value="1"/>
</dbReference>
<evidence type="ECO:0000313" key="7">
    <source>
        <dbReference type="EMBL" id="OQP57769.1"/>
    </source>
</evidence>
<name>A0A1V9FHB2_9BACT</name>
<dbReference type="InterPro" id="IPR029098">
    <property type="entry name" value="Acetyltransf_C"/>
</dbReference>
<keyword evidence="1" id="KW-0444">Lipid biosynthesis</keyword>
<dbReference type="GO" id="GO:0009245">
    <property type="term" value="P:lipid A biosynthetic process"/>
    <property type="evidence" value="ECO:0007669"/>
    <property type="project" value="UniProtKB-KW"/>
</dbReference>
<gene>
    <name evidence="7" type="ORF">A3860_09080</name>
</gene>
<evidence type="ECO:0000256" key="5">
    <source>
        <dbReference type="ARBA" id="ARBA00023315"/>
    </source>
</evidence>
<comment type="caution">
    <text evidence="7">The sequence shown here is derived from an EMBL/GenBank/DDBJ whole genome shotgun (WGS) entry which is preliminary data.</text>
</comment>
<dbReference type="EMBL" id="LVYD01000113">
    <property type="protein sequence ID" value="OQP57769.1"/>
    <property type="molecule type" value="Genomic_DNA"/>
</dbReference>
<dbReference type="RefSeq" id="WP_081155674.1">
    <property type="nucleotide sequence ID" value="NZ_LVYD01000113.1"/>
</dbReference>
<dbReference type="PIRSF" id="PIRSF000456">
    <property type="entry name" value="UDP-GlcNAc_acltr"/>
    <property type="match status" value="1"/>
</dbReference>
<dbReference type="Gene3D" id="2.160.10.10">
    <property type="entry name" value="Hexapeptide repeat proteins"/>
    <property type="match status" value="1"/>
</dbReference>
<dbReference type="PANTHER" id="PTHR43480:SF1">
    <property type="entry name" value="ACYL-[ACYL-CARRIER-PROTEIN]--UDP-N-ACETYLGLUCOSAMINE O-ACYLTRANSFERASE, MITOCHONDRIAL-RELATED"/>
    <property type="match status" value="1"/>
</dbReference>